<name>A0AAU6WU99_9FLAO</name>
<dbReference type="Proteomes" id="UP001463665">
    <property type="component" value="Chromosome"/>
</dbReference>
<evidence type="ECO:0000313" key="2">
    <source>
        <dbReference type="Proteomes" id="UP001463665"/>
    </source>
</evidence>
<dbReference type="EMBL" id="CP154834">
    <property type="protein sequence ID" value="XAO76178.1"/>
    <property type="molecule type" value="Genomic_DNA"/>
</dbReference>
<reference evidence="1 2" key="1">
    <citation type="submission" date="2024-04" db="EMBL/GenBank/DDBJ databases">
        <title>Genome sequencing and assembly of rice foliar adapted Chryseobacterium endophyticum OsEnb-ALM-A6.</title>
        <authorList>
            <person name="Kumar S."/>
            <person name="Javed M."/>
            <person name="Chouhan V."/>
            <person name="Charishma K."/>
            <person name="Patel A."/>
            <person name="Kumar M."/>
            <person name="Sahu K.P."/>
            <person name="Kumar A."/>
        </authorList>
    </citation>
    <scope>NUCLEOTIDE SEQUENCE [LARGE SCALE GENOMIC DNA]</scope>
    <source>
        <strain evidence="1 2">OsEnb-ALM-A6</strain>
    </source>
</reference>
<keyword evidence="2" id="KW-1185">Reference proteome</keyword>
<protein>
    <submittedName>
        <fullName evidence="1">Uncharacterized protein</fullName>
    </submittedName>
</protein>
<organism evidence="1 2">
    <name type="scientific">Chryseobacterium endophyticum</name>
    <dbReference type="NCBI Taxonomy" id="1854762"/>
    <lineage>
        <taxon>Bacteria</taxon>
        <taxon>Pseudomonadati</taxon>
        <taxon>Bacteroidota</taxon>
        <taxon>Flavobacteriia</taxon>
        <taxon>Flavobacteriales</taxon>
        <taxon>Weeksellaceae</taxon>
        <taxon>Chryseobacterium group</taxon>
        <taxon>Chryseobacterium</taxon>
    </lineage>
</organism>
<dbReference type="RefSeq" id="WP_345767612.1">
    <property type="nucleotide sequence ID" value="NZ_CP154834.1"/>
</dbReference>
<dbReference type="AlphaFoldDB" id="A0AAU6WU99"/>
<gene>
    <name evidence="1" type="ORF">AAFP95_10540</name>
</gene>
<accession>A0AAU6WU99</accession>
<proteinExistence type="predicted"/>
<evidence type="ECO:0000313" key="1">
    <source>
        <dbReference type="EMBL" id="XAO76178.1"/>
    </source>
</evidence>
<sequence>MADYQDSNFDSAVFLEAGSFDIGVQLLNPAGVALPSSINVCDNAPQTFTASVQGAVPPTSGIWDRILFPAPISLLTQLHNPVHIVFRYFYREIHVRERLLLP</sequence>